<sequence>MIGASAVPDLVEIGYEITRPKGKYVQGGIPPPGYEKEFGVAERSIGAVEGLANPWQYLFETIGWYRDKRFPDEKW</sequence>
<evidence type="ECO:0000313" key="2">
    <source>
        <dbReference type="Proteomes" id="UP000756132"/>
    </source>
</evidence>
<dbReference type="Gene3D" id="3.40.50.720">
    <property type="entry name" value="NAD(P)-binding Rossmann-like Domain"/>
    <property type="match status" value="1"/>
</dbReference>
<evidence type="ECO:0000313" key="1">
    <source>
        <dbReference type="EMBL" id="UJO14969.1"/>
    </source>
</evidence>
<gene>
    <name evidence="1" type="ORF">CLAFUR5_08271</name>
</gene>
<keyword evidence="2" id="KW-1185">Reference proteome</keyword>
<accession>A0A9Q8P6G2</accession>
<reference evidence="1" key="2">
    <citation type="journal article" date="2022" name="Microb. Genom.">
        <title>A chromosome-scale genome assembly of the tomato pathogen Cladosporium fulvum reveals a compartmentalized genome architecture and the presence of a dispensable chromosome.</title>
        <authorList>
            <person name="Zaccaron A.Z."/>
            <person name="Chen L.H."/>
            <person name="Samaras A."/>
            <person name="Stergiopoulos I."/>
        </authorList>
    </citation>
    <scope>NUCLEOTIDE SEQUENCE</scope>
    <source>
        <strain evidence="1">Race5_Kim</strain>
    </source>
</reference>
<name>A0A9Q8P6G2_PASFU</name>
<organism evidence="1 2">
    <name type="scientific">Passalora fulva</name>
    <name type="common">Tomato leaf mold</name>
    <name type="synonym">Cladosporium fulvum</name>
    <dbReference type="NCBI Taxonomy" id="5499"/>
    <lineage>
        <taxon>Eukaryota</taxon>
        <taxon>Fungi</taxon>
        <taxon>Dikarya</taxon>
        <taxon>Ascomycota</taxon>
        <taxon>Pezizomycotina</taxon>
        <taxon>Dothideomycetes</taxon>
        <taxon>Dothideomycetidae</taxon>
        <taxon>Mycosphaerellales</taxon>
        <taxon>Mycosphaerellaceae</taxon>
        <taxon>Fulvia</taxon>
    </lineage>
</organism>
<dbReference type="EMBL" id="CP090165">
    <property type="protein sequence ID" value="UJO14969.1"/>
    <property type="molecule type" value="Genomic_DNA"/>
</dbReference>
<dbReference type="AlphaFoldDB" id="A0A9Q8P6G2"/>
<dbReference type="KEGG" id="ffu:CLAFUR5_08271"/>
<reference evidence="1" key="1">
    <citation type="submission" date="2021-12" db="EMBL/GenBank/DDBJ databases">
        <authorList>
            <person name="Zaccaron A."/>
            <person name="Stergiopoulos I."/>
        </authorList>
    </citation>
    <scope>NUCLEOTIDE SEQUENCE</scope>
    <source>
        <strain evidence="1">Race5_Kim</strain>
    </source>
</reference>
<dbReference type="RefSeq" id="XP_047759335.1">
    <property type="nucleotide sequence ID" value="XM_047907419.1"/>
</dbReference>
<dbReference type="Proteomes" id="UP000756132">
    <property type="component" value="Chromosome 3"/>
</dbReference>
<protein>
    <submittedName>
        <fullName evidence="1">Uncharacterized protein</fullName>
    </submittedName>
</protein>
<dbReference type="Gene3D" id="3.90.180.10">
    <property type="entry name" value="Medium-chain alcohol dehydrogenases, catalytic domain"/>
    <property type="match status" value="1"/>
</dbReference>
<dbReference type="GeneID" id="71988149"/>
<proteinExistence type="predicted"/>